<name>A0A5J5EE18_9PEZI</name>
<accession>A0A5J5EE18</accession>
<proteinExistence type="predicted"/>
<dbReference type="Proteomes" id="UP000326924">
    <property type="component" value="Unassembled WGS sequence"/>
</dbReference>
<feature type="transmembrane region" description="Helical" evidence="1">
    <location>
        <begin position="12"/>
        <end position="38"/>
    </location>
</feature>
<dbReference type="AlphaFoldDB" id="A0A5J5EE18"/>
<dbReference type="InParanoid" id="A0A5J5EE18"/>
<dbReference type="EMBL" id="VXIS01000419">
    <property type="protein sequence ID" value="KAA8893624.1"/>
    <property type="molecule type" value="Genomic_DNA"/>
</dbReference>
<organism evidence="2 3">
    <name type="scientific">Sphaerosporella brunnea</name>
    <dbReference type="NCBI Taxonomy" id="1250544"/>
    <lineage>
        <taxon>Eukaryota</taxon>
        <taxon>Fungi</taxon>
        <taxon>Dikarya</taxon>
        <taxon>Ascomycota</taxon>
        <taxon>Pezizomycotina</taxon>
        <taxon>Pezizomycetes</taxon>
        <taxon>Pezizales</taxon>
        <taxon>Pyronemataceae</taxon>
        <taxon>Sphaerosporella</taxon>
    </lineage>
</organism>
<evidence type="ECO:0000256" key="1">
    <source>
        <dbReference type="SAM" id="Phobius"/>
    </source>
</evidence>
<protein>
    <submittedName>
        <fullName evidence="2">Uncharacterized protein</fullName>
    </submittedName>
</protein>
<evidence type="ECO:0000313" key="3">
    <source>
        <dbReference type="Proteomes" id="UP000326924"/>
    </source>
</evidence>
<reference evidence="2 3" key="1">
    <citation type="submission" date="2019-09" db="EMBL/GenBank/DDBJ databases">
        <title>Draft genome of the ectomycorrhizal ascomycete Sphaerosporella brunnea.</title>
        <authorList>
            <consortium name="DOE Joint Genome Institute"/>
            <person name="Benucci G.M."/>
            <person name="Marozzi G."/>
            <person name="Antonielli L."/>
            <person name="Sanchez S."/>
            <person name="Marco P."/>
            <person name="Wang X."/>
            <person name="Falini L.B."/>
            <person name="Barry K."/>
            <person name="Haridas S."/>
            <person name="Lipzen A."/>
            <person name="Labutti K."/>
            <person name="Grigoriev I.V."/>
            <person name="Murat C."/>
            <person name="Martin F."/>
            <person name="Albertini E."/>
            <person name="Donnini D."/>
            <person name="Bonito G."/>
        </authorList>
    </citation>
    <scope>NUCLEOTIDE SEQUENCE [LARGE SCALE GENOMIC DNA]</scope>
    <source>
        <strain evidence="2 3">Sb_GMNB300</strain>
    </source>
</reference>
<keyword evidence="1" id="KW-0812">Transmembrane</keyword>
<gene>
    <name evidence="2" type="ORF">FN846DRAFT_978123</name>
</gene>
<keyword evidence="1" id="KW-0472">Membrane</keyword>
<sequence length="81" mass="9615">MPPLYISLLEVLLAVALLTLLTILSFELWLVRLALAIIARTPVLRRLVPVQVREERRRAPRLRMVVGTRMWWGWRRKVRSE</sequence>
<comment type="caution">
    <text evidence="2">The sequence shown here is derived from an EMBL/GenBank/DDBJ whole genome shotgun (WGS) entry which is preliminary data.</text>
</comment>
<keyword evidence="3" id="KW-1185">Reference proteome</keyword>
<evidence type="ECO:0000313" key="2">
    <source>
        <dbReference type="EMBL" id="KAA8893624.1"/>
    </source>
</evidence>
<keyword evidence="1" id="KW-1133">Transmembrane helix</keyword>